<keyword evidence="4 5" id="KW-0326">Glycosidase</keyword>
<accession>A0A4R1R7Y9</accession>
<evidence type="ECO:0000256" key="3">
    <source>
        <dbReference type="ARBA" id="ARBA00022801"/>
    </source>
</evidence>
<sequence>MGIQFDAAARTFTLSTRSTTYQMGLDHLDRLLHLYYGPAIGQGDLAAMYPPADRGFSPNHNADRERRGISPDVLPQEYTGCNTGDFRLSCLVVREENGAAGAEWHYASHSIQKGKYALTGLPAAHDEENEAESLCIRMEDSVTGLALELLYGVFEAQDIITRAARLVNDGSQTLRLEKAASMCLDLPFGRWDMIHFHGRHAMERRMERTPLMNAIQTVSSTRGASSHHHNPFVILCDRKATEEHGLCYGVMPVYSGSHRTDVEVDQNGLTRIVSGIHDERFSWQLAPGEAFIAPEVILACTENGLTALSQQYHRFIRHNVCRGEFRFARRPVLINNWEATYFDFDSDAIVRIAEKAAALGVEMLVLDDGWFGKRNDDNSGLGDWFVNENKLPGGLSPLIDRVNALGMKFGIWVEPEMVSEDSDLYRAHPDWALTLPGRAPVMSRNQLVLDMGRDDVVDYLTERLTDLLANNNIAYVKWDMNRNMTDVYSRVLPADRQGEAAHRYMLGVYKLLETLTTRFPHVLFEGCAGGGGRFDAGMLAYFTQIWCSDDTDAIERLVIQHGTSFGYPVSSMGAHVSACPNHQTGRTTPLWTRAVAAMAGTFGYELDLNKLSDEEAAQVKEQIAFFDKHYQLIQNGLYYRLTDPTEEERYAAWQFVDEEQGETLVNLVLTHPEANARPLHLWLRGLAPDALYRVESLDIHGCHAAPQAGLDLAMEGVGKVYSGSTLMRAGYTLPQLAGDYPSVQMYVKRV</sequence>
<dbReference type="EMBL" id="SLUM01000001">
    <property type="protein sequence ID" value="TCL61698.1"/>
    <property type="molecule type" value="Genomic_DNA"/>
</dbReference>
<dbReference type="CDD" id="cd14791">
    <property type="entry name" value="GH36"/>
    <property type="match status" value="1"/>
</dbReference>
<organism evidence="9 10">
    <name type="scientific">Allofournierella massiliensis</name>
    <dbReference type="NCBI Taxonomy" id="1650663"/>
    <lineage>
        <taxon>Bacteria</taxon>
        <taxon>Bacillati</taxon>
        <taxon>Bacillota</taxon>
        <taxon>Clostridia</taxon>
        <taxon>Eubacteriales</taxon>
        <taxon>Oscillospiraceae</taxon>
        <taxon>Allofournierella</taxon>
    </lineage>
</organism>
<evidence type="ECO:0000259" key="7">
    <source>
        <dbReference type="Pfam" id="PF16874"/>
    </source>
</evidence>
<dbReference type="SUPFAM" id="SSF51445">
    <property type="entry name" value="(Trans)glycosidases"/>
    <property type="match status" value="1"/>
</dbReference>
<dbReference type="Gene3D" id="2.60.40.1180">
    <property type="entry name" value="Golgi alpha-mannosidase II"/>
    <property type="match status" value="1"/>
</dbReference>
<comment type="similarity">
    <text evidence="5">Belongs to the glycosyl hydrolase.</text>
</comment>
<dbReference type="FunFam" id="3.20.20.70:FF:000118">
    <property type="entry name" value="Alpha-galactosidase"/>
    <property type="match status" value="1"/>
</dbReference>
<dbReference type="GO" id="GO:0004557">
    <property type="term" value="F:alpha-galactosidase activity"/>
    <property type="evidence" value="ECO:0007669"/>
    <property type="project" value="UniProtKB-UniRule"/>
</dbReference>
<reference evidence="9 10" key="1">
    <citation type="submission" date="2019-03" db="EMBL/GenBank/DDBJ databases">
        <title>Genomic Encyclopedia of Type Strains, Phase IV (KMG-IV): sequencing the most valuable type-strain genomes for metagenomic binning, comparative biology and taxonomic classification.</title>
        <authorList>
            <person name="Goeker M."/>
        </authorList>
    </citation>
    <scope>NUCLEOTIDE SEQUENCE [LARGE SCALE GENOMIC DNA]</scope>
    <source>
        <strain evidence="9 10">DSM 100451</strain>
    </source>
</reference>
<feature type="active site" description="Proton donor" evidence="6">
    <location>
        <position position="549"/>
    </location>
</feature>
<feature type="active site" description="Nucleophile" evidence="6">
    <location>
        <position position="479"/>
    </location>
</feature>
<dbReference type="PANTHER" id="PTHR43053:SF3">
    <property type="entry name" value="ALPHA-GALACTOSIDASE C-RELATED"/>
    <property type="match status" value="1"/>
</dbReference>
<name>A0A4R1R7Y9_9FIRM</name>
<dbReference type="OrthoDB" id="9758822at2"/>
<dbReference type="InterPro" id="IPR031704">
    <property type="entry name" value="Glyco_hydro_36_N"/>
</dbReference>
<dbReference type="InterPro" id="IPR050985">
    <property type="entry name" value="Alpha-glycosidase_related"/>
</dbReference>
<dbReference type="PIRSF" id="PIRSF005536">
    <property type="entry name" value="Agal"/>
    <property type="match status" value="1"/>
</dbReference>
<dbReference type="GO" id="GO:0016052">
    <property type="term" value="P:carbohydrate catabolic process"/>
    <property type="evidence" value="ECO:0007669"/>
    <property type="project" value="InterPro"/>
</dbReference>
<dbReference type="InterPro" id="IPR031705">
    <property type="entry name" value="Glyco_hydro_36_C"/>
</dbReference>
<evidence type="ECO:0000259" key="8">
    <source>
        <dbReference type="Pfam" id="PF16875"/>
    </source>
</evidence>
<dbReference type="InterPro" id="IPR002252">
    <property type="entry name" value="Glyco_hydro_36"/>
</dbReference>
<dbReference type="Proteomes" id="UP000295184">
    <property type="component" value="Unassembled WGS sequence"/>
</dbReference>
<dbReference type="AlphaFoldDB" id="A0A4R1R7Y9"/>
<comment type="catalytic activity">
    <reaction evidence="1 5">
        <text>Hydrolysis of terminal, non-reducing alpha-D-galactose residues in alpha-D-galactosides, including galactose oligosaccharides, galactomannans and galactolipids.</text>
        <dbReference type="EC" id="3.2.1.22"/>
    </reaction>
</comment>
<evidence type="ECO:0000313" key="10">
    <source>
        <dbReference type="Proteomes" id="UP000295184"/>
    </source>
</evidence>
<gene>
    <name evidence="9" type="ORF">EDD77_101152</name>
</gene>
<dbReference type="Pfam" id="PF02065">
    <property type="entry name" value="Melibiase"/>
    <property type="match status" value="1"/>
</dbReference>
<dbReference type="InterPro" id="IPR038417">
    <property type="entry name" value="Alpga-gal_N_sf"/>
</dbReference>
<dbReference type="PANTHER" id="PTHR43053">
    <property type="entry name" value="GLYCOSIDASE FAMILY 31"/>
    <property type="match status" value="1"/>
</dbReference>
<dbReference type="PROSITE" id="PS00512">
    <property type="entry name" value="ALPHA_GALACTOSIDASE"/>
    <property type="match status" value="1"/>
</dbReference>
<feature type="domain" description="Glycosyl hydrolase family 36 C-terminal" evidence="7">
    <location>
        <begin position="651"/>
        <end position="746"/>
    </location>
</feature>
<evidence type="ECO:0000256" key="4">
    <source>
        <dbReference type="ARBA" id="ARBA00023295"/>
    </source>
</evidence>
<protein>
    <recommendedName>
        <fullName evidence="2 5">Alpha-galactosidase</fullName>
        <ecNumber evidence="2 5">3.2.1.22</ecNumber>
    </recommendedName>
</protein>
<evidence type="ECO:0000256" key="1">
    <source>
        <dbReference type="ARBA" id="ARBA00001255"/>
    </source>
</evidence>
<dbReference type="Pfam" id="PF16874">
    <property type="entry name" value="Glyco_hydro_36C"/>
    <property type="match status" value="1"/>
</dbReference>
<dbReference type="STRING" id="1650663.GCA_001486665_01757"/>
<dbReference type="Pfam" id="PF16875">
    <property type="entry name" value="Glyco_hydro_36N"/>
    <property type="match status" value="1"/>
</dbReference>
<dbReference type="Gene3D" id="2.70.98.60">
    <property type="entry name" value="alpha-galactosidase from lactobacil brevis"/>
    <property type="match status" value="1"/>
</dbReference>
<dbReference type="EC" id="3.2.1.22" evidence="2 5"/>
<keyword evidence="3 5" id="KW-0378">Hydrolase</keyword>
<dbReference type="RefSeq" id="WP_058964164.1">
    <property type="nucleotide sequence ID" value="NZ_CABKVM010000016.1"/>
</dbReference>
<feature type="domain" description="Glycosyl hydrolase family 36 N-terminal" evidence="8">
    <location>
        <begin position="30"/>
        <end position="286"/>
    </location>
</feature>
<dbReference type="InterPro" id="IPR000111">
    <property type="entry name" value="Glyco_hydro_27/36_CS"/>
</dbReference>
<comment type="caution">
    <text evidence="9">The sequence shown here is derived from an EMBL/GenBank/DDBJ whole genome shotgun (WGS) entry which is preliminary data.</text>
</comment>
<dbReference type="InterPro" id="IPR013780">
    <property type="entry name" value="Glyco_hydro_b"/>
</dbReference>
<dbReference type="Gene3D" id="3.20.20.70">
    <property type="entry name" value="Aldolase class I"/>
    <property type="match status" value="1"/>
</dbReference>
<evidence type="ECO:0000256" key="6">
    <source>
        <dbReference type="PIRSR" id="PIRSR005536-1"/>
    </source>
</evidence>
<evidence type="ECO:0000256" key="2">
    <source>
        <dbReference type="ARBA" id="ARBA00012755"/>
    </source>
</evidence>
<evidence type="ECO:0000313" key="9">
    <source>
        <dbReference type="EMBL" id="TCL61698.1"/>
    </source>
</evidence>
<dbReference type="InterPro" id="IPR017853">
    <property type="entry name" value="GH"/>
</dbReference>
<evidence type="ECO:0000256" key="5">
    <source>
        <dbReference type="PIRNR" id="PIRNR005536"/>
    </source>
</evidence>
<proteinExistence type="inferred from homology"/>
<dbReference type="PRINTS" id="PR00743">
    <property type="entry name" value="GLHYDRLASE36"/>
</dbReference>
<dbReference type="InterPro" id="IPR013785">
    <property type="entry name" value="Aldolase_TIM"/>
</dbReference>